<evidence type="ECO:0000313" key="2">
    <source>
        <dbReference type="EMBL" id="OWZ10213.1"/>
    </source>
</evidence>
<dbReference type="Proteomes" id="UP000198211">
    <property type="component" value="Unassembled WGS sequence"/>
</dbReference>
<feature type="region of interest" description="Disordered" evidence="1">
    <location>
        <begin position="474"/>
        <end position="530"/>
    </location>
</feature>
<reference evidence="3" key="1">
    <citation type="submission" date="2017-03" db="EMBL/GenBank/DDBJ databases">
        <title>Phytopthora megakarya and P. palmivora, two closely related causual agents of cacao black pod achieved similar genome size and gene model numbers by different mechanisms.</title>
        <authorList>
            <person name="Ali S."/>
            <person name="Shao J."/>
            <person name="Larry D.J."/>
            <person name="Kronmiller B."/>
            <person name="Shen D."/>
            <person name="Strem M.D."/>
            <person name="Melnick R.L."/>
            <person name="Guiltinan M.J."/>
            <person name="Tyler B.M."/>
            <person name="Meinhardt L.W."/>
            <person name="Bailey B.A."/>
        </authorList>
    </citation>
    <scope>NUCLEOTIDE SEQUENCE [LARGE SCALE GENOMIC DNA]</scope>
    <source>
        <strain evidence="3">zdho120</strain>
    </source>
</reference>
<feature type="region of interest" description="Disordered" evidence="1">
    <location>
        <begin position="240"/>
        <end position="270"/>
    </location>
</feature>
<feature type="region of interest" description="Disordered" evidence="1">
    <location>
        <begin position="320"/>
        <end position="345"/>
    </location>
</feature>
<sequence length="530" mass="58218">MQTPSSTQETVDLTVVDEAGASENAVAPNLLKLYVDNQVRRWDQVSLEFVTSPMIEYAWPHPAHNFQAWYGTVMATSEYLASRISSGARAQTWISEWRLVRLAPNMATDFTSVTVPLNELSMRECAVVLQTMFFEVGFKFGNLVPEWFRVCAPKAEVDTMRRVTEELQHLLNVELLEWLQVISGVQCRVVPPLDVHNLNDHSEEMKPEYAEGDSLMSSYEAELLGSECVTCRRKAGVRVHRSPASSSFGESESKRQQRAPPRPSSIPSMSSLMYYRTSTQGDWSMATPSDMSATRSVSPMPSSGYGSTLFGATATGLDESNLSGTLESRSSGNGSSSASSMWSMTGGAPQHVQFAHALQVEMVFAAQGGVTHPESSMGVQVTEAVLPVPPMPTNSDDVVISESGRAIIRNGNRSKTSRKHTHRRRSSPSDYSERIRAFEAFKAFIQAFAMSVVQVRDDKPLRKVALLSNVRGVSGCPERDEDDAKRVGLDGVETRHHSGPAPSVCRLSFPGDPDAGSSPRGRQEYNRPEG</sequence>
<evidence type="ECO:0000256" key="1">
    <source>
        <dbReference type="SAM" id="MobiDB-lite"/>
    </source>
</evidence>
<protein>
    <submittedName>
        <fullName evidence="2">Uncharacterized protein</fullName>
    </submittedName>
</protein>
<name>A0A225VXQ4_9STRA</name>
<feature type="region of interest" description="Disordered" evidence="1">
    <location>
        <begin position="411"/>
        <end position="431"/>
    </location>
</feature>
<comment type="caution">
    <text evidence="2">The sequence shown here is derived from an EMBL/GenBank/DDBJ whole genome shotgun (WGS) entry which is preliminary data.</text>
</comment>
<feature type="compositionally biased region" description="Low complexity" evidence="1">
    <location>
        <begin position="328"/>
        <end position="345"/>
    </location>
</feature>
<feature type="compositionally biased region" description="Basic and acidic residues" evidence="1">
    <location>
        <begin position="482"/>
        <end position="496"/>
    </location>
</feature>
<dbReference type="AlphaFoldDB" id="A0A225VXQ4"/>
<proteinExistence type="predicted"/>
<keyword evidence="3" id="KW-1185">Reference proteome</keyword>
<gene>
    <name evidence="2" type="ORF">PHMEG_00016976</name>
</gene>
<accession>A0A225VXQ4</accession>
<organism evidence="2 3">
    <name type="scientific">Phytophthora megakarya</name>
    <dbReference type="NCBI Taxonomy" id="4795"/>
    <lineage>
        <taxon>Eukaryota</taxon>
        <taxon>Sar</taxon>
        <taxon>Stramenopiles</taxon>
        <taxon>Oomycota</taxon>
        <taxon>Peronosporomycetes</taxon>
        <taxon>Peronosporales</taxon>
        <taxon>Peronosporaceae</taxon>
        <taxon>Phytophthora</taxon>
    </lineage>
</organism>
<dbReference type="EMBL" id="NBNE01002520">
    <property type="protein sequence ID" value="OWZ10213.1"/>
    <property type="molecule type" value="Genomic_DNA"/>
</dbReference>
<feature type="compositionally biased region" description="Basic residues" evidence="1">
    <location>
        <begin position="415"/>
        <end position="426"/>
    </location>
</feature>
<evidence type="ECO:0000313" key="3">
    <source>
        <dbReference type="Proteomes" id="UP000198211"/>
    </source>
</evidence>
<feature type="compositionally biased region" description="Basic and acidic residues" evidence="1">
    <location>
        <begin position="521"/>
        <end position="530"/>
    </location>
</feature>